<name>A0A0M2R627_9PROT</name>
<dbReference type="PANTHER" id="PTHR30537">
    <property type="entry name" value="HTH-TYPE TRANSCRIPTIONAL REGULATOR"/>
    <property type="match status" value="1"/>
</dbReference>
<dbReference type="InterPro" id="IPR036388">
    <property type="entry name" value="WH-like_DNA-bd_sf"/>
</dbReference>
<dbReference type="Pfam" id="PF00126">
    <property type="entry name" value="HTH_1"/>
    <property type="match status" value="1"/>
</dbReference>
<dbReference type="PROSITE" id="PS50931">
    <property type="entry name" value="HTH_LYSR"/>
    <property type="match status" value="1"/>
</dbReference>
<comment type="similarity">
    <text evidence="1">Belongs to the LysR transcriptional regulatory family.</text>
</comment>
<dbReference type="RefSeq" id="WP_046509186.1">
    <property type="nucleotide sequence ID" value="NZ_LANI01000024.1"/>
</dbReference>
<feature type="domain" description="HTH lysR-type" evidence="5">
    <location>
        <begin position="1"/>
        <end position="53"/>
    </location>
</feature>
<dbReference type="InterPro" id="IPR058163">
    <property type="entry name" value="LysR-type_TF_proteobact-type"/>
</dbReference>
<comment type="caution">
    <text evidence="6">The sequence shown here is derived from an EMBL/GenBank/DDBJ whole genome shotgun (WGS) entry which is preliminary data.</text>
</comment>
<dbReference type="GO" id="GO:0003700">
    <property type="term" value="F:DNA-binding transcription factor activity"/>
    <property type="evidence" value="ECO:0007669"/>
    <property type="project" value="InterPro"/>
</dbReference>
<dbReference type="AlphaFoldDB" id="A0A0M2R627"/>
<reference evidence="6 7" key="1">
    <citation type="submission" date="2015-03" db="EMBL/GenBank/DDBJ databases">
        <title>Genome sequence of Kiloniella sp. P1-1, isolated from the gut microflora of Pacific white shrimp, Penaeus vannamei.</title>
        <authorList>
            <person name="Shao Z."/>
            <person name="Wang L."/>
            <person name="Li X."/>
        </authorList>
    </citation>
    <scope>NUCLEOTIDE SEQUENCE [LARGE SCALE GENOMIC DNA]</scope>
    <source>
        <strain evidence="6 7">P1-1</strain>
    </source>
</reference>
<dbReference type="SUPFAM" id="SSF53850">
    <property type="entry name" value="Periplasmic binding protein-like II"/>
    <property type="match status" value="1"/>
</dbReference>
<dbReference type="InterPro" id="IPR005119">
    <property type="entry name" value="LysR_subst-bd"/>
</dbReference>
<keyword evidence="4" id="KW-0804">Transcription</keyword>
<gene>
    <name evidence="6" type="ORF">WH95_16105</name>
</gene>
<dbReference type="PANTHER" id="PTHR30537:SF10">
    <property type="entry name" value="TRANSCRIPTIONAL REGULATOR-RELATED"/>
    <property type="match status" value="1"/>
</dbReference>
<dbReference type="SUPFAM" id="SSF46785">
    <property type="entry name" value="Winged helix' DNA-binding domain"/>
    <property type="match status" value="1"/>
</dbReference>
<evidence type="ECO:0000256" key="2">
    <source>
        <dbReference type="ARBA" id="ARBA00023015"/>
    </source>
</evidence>
<dbReference type="EMBL" id="LANI01000024">
    <property type="protein sequence ID" value="KKJ75909.1"/>
    <property type="molecule type" value="Genomic_DNA"/>
</dbReference>
<dbReference type="Gene3D" id="1.10.10.10">
    <property type="entry name" value="Winged helix-like DNA-binding domain superfamily/Winged helix DNA-binding domain"/>
    <property type="match status" value="1"/>
</dbReference>
<proteinExistence type="inferred from homology"/>
<evidence type="ECO:0000313" key="6">
    <source>
        <dbReference type="EMBL" id="KKJ75909.1"/>
    </source>
</evidence>
<evidence type="ECO:0000259" key="5">
    <source>
        <dbReference type="PROSITE" id="PS50931"/>
    </source>
</evidence>
<evidence type="ECO:0000313" key="7">
    <source>
        <dbReference type="Proteomes" id="UP000034491"/>
    </source>
</evidence>
<keyword evidence="3" id="KW-0238">DNA-binding</keyword>
<dbReference type="Pfam" id="PF03466">
    <property type="entry name" value="LysR_substrate"/>
    <property type="match status" value="1"/>
</dbReference>
<dbReference type="GO" id="GO:0043565">
    <property type="term" value="F:sequence-specific DNA binding"/>
    <property type="evidence" value="ECO:0007669"/>
    <property type="project" value="TreeGrafter"/>
</dbReference>
<sequence length="294" mass="33358">MAVFTVVVEEGSFTRAATRLGYSKAHVSQLVSRLEKHFNTQLLFRTTRKLDLTEAGSIFYGHCKEIAGSVEKAQKDLEAIKGTVSGSIRLSAPISFGEAFLSDITLGFNDLYPDVRFELELDNKIRDLQSENIDIAFRAAATTEENLVPIKLGNWTEYICASPQYLKDKPAIKKPQDLLTHQLLLNARKLEPTLWRFHDEEGAHSISIEAKLSAHHFPMLKKAILSGGGIGKLPSYLAEEEIAKGELIRLLDSYETKLYPIFVVYPYQTHLPIKVRKFIDYVKNWFSKQDHFLK</sequence>
<evidence type="ECO:0000256" key="3">
    <source>
        <dbReference type="ARBA" id="ARBA00023125"/>
    </source>
</evidence>
<dbReference type="Gene3D" id="3.40.190.290">
    <property type="match status" value="1"/>
</dbReference>
<accession>A0A0M2R627</accession>
<protein>
    <recommendedName>
        <fullName evidence="5">HTH lysR-type domain-containing protein</fullName>
    </recommendedName>
</protein>
<dbReference type="FunFam" id="1.10.10.10:FF:000001">
    <property type="entry name" value="LysR family transcriptional regulator"/>
    <property type="match status" value="1"/>
</dbReference>
<dbReference type="PATRIC" id="fig|1549748.8.peg.1984"/>
<dbReference type="CDD" id="cd08422">
    <property type="entry name" value="PBP2_CrgA_like"/>
    <property type="match status" value="1"/>
</dbReference>
<evidence type="ECO:0000256" key="4">
    <source>
        <dbReference type="ARBA" id="ARBA00023163"/>
    </source>
</evidence>
<keyword evidence="2" id="KW-0805">Transcription regulation</keyword>
<dbReference type="Proteomes" id="UP000034491">
    <property type="component" value="Unassembled WGS sequence"/>
</dbReference>
<dbReference type="InterPro" id="IPR036390">
    <property type="entry name" value="WH_DNA-bd_sf"/>
</dbReference>
<dbReference type="GO" id="GO:0006351">
    <property type="term" value="P:DNA-templated transcription"/>
    <property type="evidence" value="ECO:0007669"/>
    <property type="project" value="TreeGrafter"/>
</dbReference>
<dbReference type="STRING" id="1549748.WH95_16105"/>
<dbReference type="InterPro" id="IPR000847">
    <property type="entry name" value="LysR_HTH_N"/>
</dbReference>
<organism evidence="6 7">
    <name type="scientific">Kiloniella litopenaei</name>
    <dbReference type="NCBI Taxonomy" id="1549748"/>
    <lineage>
        <taxon>Bacteria</taxon>
        <taxon>Pseudomonadati</taxon>
        <taxon>Pseudomonadota</taxon>
        <taxon>Alphaproteobacteria</taxon>
        <taxon>Rhodospirillales</taxon>
        <taxon>Kiloniellaceae</taxon>
        <taxon>Kiloniella</taxon>
    </lineage>
</organism>
<keyword evidence="7" id="KW-1185">Reference proteome</keyword>
<evidence type="ECO:0000256" key="1">
    <source>
        <dbReference type="ARBA" id="ARBA00009437"/>
    </source>
</evidence>